<dbReference type="Proteomes" id="UP000266441">
    <property type="component" value="Unassembled WGS sequence"/>
</dbReference>
<dbReference type="EMBL" id="QWET01000024">
    <property type="protein sequence ID" value="RIH63210.1"/>
    <property type="molecule type" value="Genomic_DNA"/>
</dbReference>
<feature type="domain" description="NADP-dependent oxidoreductase" evidence="1">
    <location>
        <begin position="56"/>
        <end position="240"/>
    </location>
</feature>
<dbReference type="InterPro" id="IPR020471">
    <property type="entry name" value="AKR"/>
</dbReference>
<dbReference type="OrthoDB" id="9773828at2"/>
<dbReference type="InterPro" id="IPR023210">
    <property type="entry name" value="NADP_OxRdtase_dom"/>
</dbReference>
<gene>
    <name evidence="2" type="ORF">D1164_21035</name>
</gene>
<dbReference type="Gene3D" id="3.20.20.100">
    <property type="entry name" value="NADP-dependent oxidoreductase domain"/>
    <property type="match status" value="1"/>
</dbReference>
<dbReference type="Pfam" id="PF00248">
    <property type="entry name" value="Aldo_ket_red"/>
    <property type="match status" value="1"/>
</dbReference>
<keyword evidence="3" id="KW-1185">Reference proteome</keyword>
<dbReference type="GO" id="GO:0016491">
    <property type="term" value="F:oxidoreductase activity"/>
    <property type="evidence" value="ECO:0007669"/>
    <property type="project" value="InterPro"/>
</dbReference>
<dbReference type="PANTHER" id="PTHR43312">
    <property type="entry name" value="D-THREO-ALDOSE 1-DEHYDROGENASE"/>
    <property type="match status" value="1"/>
</dbReference>
<proteinExistence type="predicted"/>
<dbReference type="NCBIfam" id="TIGR01409">
    <property type="entry name" value="TAT_signal_seq"/>
    <property type="match status" value="1"/>
</dbReference>
<dbReference type="PANTHER" id="PTHR43312:SF1">
    <property type="entry name" value="NADP-DEPENDENT OXIDOREDUCTASE DOMAIN-CONTAINING PROTEIN"/>
    <property type="match status" value="1"/>
</dbReference>
<reference evidence="2 3" key="1">
    <citation type="journal article" date="2015" name="Int. J. Syst. Evol. Microbiol.">
        <title>Mariniphaga sediminis sp. nov., isolated from coastal sediment.</title>
        <authorList>
            <person name="Wang F.Q."/>
            <person name="Shen Q.Y."/>
            <person name="Chen G.J."/>
            <person name="Du Z.J."/>
        </authorList>
    </citation>
    <scope>NUCLEOTIDE SEQUENCE [LARGE SCALE GENOMIC DNA]</scope>
    <source>
        <strain evidence="2 3">SY21</strain>
    </source>
</reference>
<dbReference type="InterPro" id="IPR036812">
    <property type="entry name" value="NAD(P)_OxRdtase_dom_sf"/>
</dbReference>
<sequence length="326" mass="36466">MKKKDFTRRDFIKTTSAATAGAILVPTTGSYSASPYDAKGLPTTMLGKTGVRIPRLILGLGSRFMAVEEEKGLEILETGLNKGLYYWDTAALYKNDHEFSEERIGKILKSVRQKVFLATKVGERKADDAKRTIETSLKRLQTDYIDLFQVHSVTTEEEVKQFGAADGVLPVLKKYQEEGVIRHIGFTGHTSASAMKLAAEMYDFDTMLIALNHQKEGQSFEEQPVPVAAKKGMGVLAMKVIRPRETVNGLEPRDLVKYALTLKDITAAVIGTDSLDVMNENIAILKSFKPLSNERMKELRASLDPFYRSKDLPWMQPGYHDGMHWA</sequence>
<dbReference type="InterPro" id="IPR006311">
    <property type="entry name" value="TAT_signal"/>
</dbReference>
<dbReference type="PRINTS" id="PR00069">
    <property type="entry name" value="ALDKETRDTASE"/>
</dbReference>
<dbReference type="PROSITE" id="PS51318">
    <property type="entry name" value="TAT"/>
    <property type="match status" value="1"/>
</dbReference>
<evidence type="ECO:0000259" key="1">
    <source>
        <dbReference type="Pfam" id="PF00248"/>
    </source>
</evidence>
<dbReference type="RefSeq" id="WP_119351877.1">
    <property type="nucleotide sequence ID" value="NZ_QWET01000024.1"/>
</dbReference>
<comment type="caution">
    <text evidence="2">The sequence shown here is derived from an EMBL/GenBank/DDBJ whole genome shotgun (WGS) entry which is preliminary data.</text>
</comment>
<accession>A0A399CYR6</accession>
<evidence type="ECO:0000313" key="3">
    <source>
        <dbReference type="Proteomes" id="UP000266441"/>
    </source>
</evidence>
<dbReference type="InterPro" id="IPR053135">
    <property type="entry name" value="AKR2_Oxidoreductase"/>
</dbReference>
<dbReference type="InterPro" id="IPR019546">
    <property type="entry name" value="TAT_signal_bac_arc"/>
</dbReference>
<dbReference type="SUPFAM" id="SSF51430">
    <property type="entry name" value="NAD(P)-linked oxidoreductase"/>
    <property type="match status" value="1"/>
</dbReference>
<name>A0A399CYR6_9BACT</name>
<evidence type="ECO:0000313" key="2">
    <source>
        <dbReference type="EMBL" id="RIH63210.1"/>
    </source>
</evidence>
<dbReference type="CDD" id="cd19100">
    <property type="entry name" value="AKR_unchar"/>
    <property type="match status" value="1"/>
</dbReference>
<organism evidence="2 3">
    <name type="scientific">Mariniphaga sediminis</name>
    <dbReference type="NCBI Taxonomy" id="1628158"/>
    <lineage>
        <taxon>Bacteria</taxon>
        <taxon>Pseudomonadati</taxon>
        <taxon>Bacteroidota</taxon>
        <taxon>Bacteroidia</taxon>
        <taxon>Marinilabiliales</taxon>
        <taxon>Prolixibacteraceae</taxon>
        <taxon>Mariniphaga</taxon>
    </lineage>
</organism>
<dbReference type="AlphaFoldDB" id="A0A399CYR6"/>
<protein>
    <submittedName>
        <fullName evidence="2">Twin-arginine translocation signal domain-containing protein</fullName>
    </submittedName>
</protein>